<protein>
    <submittedName>
        <fullName evidence="2">Uncharacterized protein</fullName>
    </submittedName>
</protein>
<dbReference type="Proteomes" id="UP000197138">
    <property type="component" value="Unassembled WGS sequence"/>
</dbReference>
<evidence type="ECO:0000313" key="3">
    <source>
        <dbReference type="Proteomes" id="UP000197138"/>
    </source>
</evidence>
<evidence type="ECO:0000256" key="1">
    <source>
        <dbReference type="SAM" id="MobiDB-lite"/>
    </source>
</evidence>
<dbReference type="AlphaFoldDB" id="A0A218VUK9"/>
<feature type="region of interest" description="Disordered" evidence="1">
    <location>
        <begin position="77"/>
        <end position="109"/>
    </location>
</feature>
<feature type="compositionally biased region" description="Basic and acidic residues" evidence="1">
    <location>
        <begin position="14"/>
        <end position="26"/>
    </location>
</feature>
<sequence length="109" mass="12250">MSKKNNLAKRKKQHEFDLQREKEEKKKKAKKLQAKKNKMKVDGGGKGKKGGSGFQVGKRKVKTKLTALTKAKVSQAMELDKKETDVPFLGPPSMDSPPRQTWRLEAKGS</sequence>
<feature type="compositionally biased region" description="Basic residues" evidence="1">
    <location>
        <begin position="27"/>
        <end position="38"/>
    </location>
</feature>
<proteinExistence type="predicted"/>
<comment type="caution">
    <text evidence="2">The sequence shown here is derived from an EMBL/GenBank/DDBJ whole genome shotgun (WGS) entry which is preliminary data.</text>
</comment>
<dbReference type="EMBL" id="MTKT01005815">
    <property type="protein sequence ID" value="OWM64237.1"/>
    <property type="molecule type" value="Genomic_DNA"/>
</dbReference>
<feature type="compositionally biased region" description="Basic residues" evidence="1">
    <location>
        <begin position="1"/>
        <end position="13"/>
    </location>
</feature>
<reference evidence="3" key="1">
    <citation type="journal article" date="2017" name="Plant J.">
        <title>The pomegranate (Punica granatum L.) genome and the genomics of punicalagin biosynthesis.</title>
        <authorList>
            <person name="Qin G."/>
            <person name="Xu C."/>
            <person name="Ming R."/>
            <person name="Tang H."/>
            <person name="Guyot R."/>
            <person name="Kramer E.M."/>
            <person name="Hu Y."/>
            <person name="Yi X."/>
            <person name="Qi Y."/>
            <person name="Xu X."/>
            <person name="Gao Z."/>
            <person name="Pan H."/>
            <person name="Jian J."/>
            <person name="Tian Y."/>
            <person name="Yue Z."/>
            <person name="Xu Y."/>
        </authorList>
    </citation>
    <scope>NUCLEOTIDE SEQUENCE [LARGE SCALE GENOMIC DNA]</scope>
    <source>
        <strain evidence="3">cv. Dabenzi</strain>
    </source>
</reference>
<gene>
    <name evidence="2" type="ORF">CDL15_Pgr018809</name>
</gene>
<accession>A0A218VUK9</accession>
<dbReference type="PANTHER" id="PTHR36745">
    <property type="entry name" value="OS02G0824400 PROTEIN"/>
    <property type="match status" value="1"/>
</dbReference>
<name>A0A218VUK9_PUNGR</name>
<feature type="region of interest" description="Disordered" evidence="1">
    <location>
        <begin position="1"/>
        <end position="57"/>
    </location>
</feature>
<dbReference type="PANTHER" id="PTHR36745:SF1">
    <property type="entry name" value="OS02G0824400 PROTEIN"/>
    <property type="match status" value="1"/>
</dbReference>
<evidence type="ECO:0000313" key="2">
    <source>
        <dbReference type="EMBL" id="OWM64237.1"/>
    </source>
</evidence>
<organism evidence="2 3">
    <name type="scientific">Punica granatum</name>
    <name type="common">Pomegranate</name>
    <dbReference type="NCBI Taxonomy" id="22663"/>
    <lineage>
        <taxon>Eukaryota</taxon>
        <taxon>Viridiplantae</taxon>
        <taxon>Streptophyta</taxon>
        <taxon>Embryophyta</taxon>
        <taxon>Tracheophyta</taxon>
        <taxon>Spermatophyta</taxon>
        <taxon>Magnoliopsida</taxon>
        <taxon>eudicotyledons</taxon>
        <taxon>Gunneridae</taxon>
        <taxon>Pentapetalae</taxon>
        <taxon>rosids</taxon>
        <taxon>malvids</taxon>
        <taxon>Myrtales</taxon>
        <taxon>Lythraceae</taxon>
        <taxon>Punica</taxon>
    </lineage>
</organism>